<dbReference type="Pfam" id="PF00364">
    <property type="entry name" value="Biotin_lipoyl"/>
    <property type="match status" value="1"/>
</dbReference>
<dbReference type="PROSITE" id="PS50968">
    <property type="entry name" value="BIOTINYL_LIPOYL"/>
    <property type="match status" value="1"/>
</dbReference>
<evidence type="ECO:0000256" key="2">
    <source>
        <dbReference type="ARBA" id="ARBA00005194"/>
    </source>
</evidence>
<dbReference type="InterPro" id="IPR001249">
    <property type="entry name" value="AcCoA_biotinCC"/>
</dbReference>
<dbReference type="CDD" id="cd06850">
    <property type="entry name" value="biotinyl_domain"/>
    <property type="match status" value="1"/>
</dbReference>
<dbReference type="FunFam" id="2.40.50.100:FF:000003">
    <property type="entry name" value="Acetyl-CoA carboxylase biotin carboxyl carrier protein"/>
    <property type="match status" value="1"/>
</dbReference>
<dbReference type="NCBIfam" id="TIGR00531">
    <property type="entry name" value="BCCP"/>
    <property type="match status" value="1"/>
</dbReference>
<keyword evidence="4 9" id="KW-0444">Lipid biosynthesis</keyword>
<dbReference type="EMBL" id="JYFE01000074">
    <property type="protein sequence ID" value="KIT14440.1"/>
    <property type="molecule type" value="Genomic_DNA"/>
</dbReference>
<dbReference type="PANTHER" id="PTHR45266:SF3">
    <property type="entry name" value="OXALOACETATE DECARBOXYLASE ALPHA CHAIN"/>
    <property type="match status" value="1"/>
</dbReference>
<dbReference type="InterPro" id="IPR050709">
    <property type="entry name" value="Biotin_Carboxyl_Carrier/Decarb"/>
</dbReference>
<evidence type="ECO:0000256" key="6">
    <source>
        <dbReference type="ARBA" id="ARBA00023098"/>
    </source>
</evidence>
<feature type="region of interest" description="Disordered" evidence="10">
    <location>
        <begin position="63"/>
        <end position="96"/>
    </location>
</feature>
<evidence type="ECO:0000256" key="4">
    <source>
        <dbReference type="ARBA" id="ARBA00022516"/>
    </source>
</evidence>
<protein>
    <recommendedName>
        <fullName evidence="3 9">Biotin carboxyl carrier protein of acetyl-CoA carboxylase</fullName>
    </recommendedName>
</protein>
<evidence type="ECO:0000256" key="9">
    <source>
        <dbReference type="RuleBase" id="RU364072"/>
    </source>
</evidence>
<evidence type="ECO:0000256" key="3">
    <source>
        <dbReference type="ARBA" id="ARBA00017562"/>
    </source>
</evidence>
<dbReference type="UniPathway" id="UPA00094"/>
<keyword evidence="6 9" id="KW-0443">Lipid metabolism</keyword>
<proteinExistence type="predicted"/>
<evidence type="ECO:0000313" key="12">
    <source>
        <dbReference type="EMBL" id="KIT14440.1"/>
    </source>
</evidence>
<keyword evidence="8 9" id="KW-0092">Biotin</keyword>
<dbReference type="InterPro" id="IPR000089">
    <property type="entry name" value="Biotin_lipoyl"/>
</dbReference>
<evidence type="ECO:0000256" key="1">
    <source>
        <dbReference type="ARBA" id="ARBA00003761"/>
    </source>
</evidence>
<keyword evidence="5 9" id="KW-0276">Fatty acid metabolism</keyword>
<dbReference type="GO" id="GO:0003989">
    <property type="term" value="F:acetyl-CoA carboxylase activity"/>
    <property type="evidence" value="ECO:0007669"/>
    <property type="project" value="InterPro"/>
</dbReference>
<dbReference type="PATRIC" id="fig|935700.4.peg.3843"/>
<gene>
    <name evidence="12" type="primary">accB</name>
    <name evidence="12" type="ORF">jaqu_37280</name>
</gene>
<comment type="function">
    <text evidence="1 9">This protein is a component of the acetyl coenzyme A carboxylase complex; first, biotin carboxylase catalyzes the carboxylation of the carrier protein and then the transcarboxylase transfers the carboxyl group to form malonyl-CoA.</text>
</comment>
<dbReference type="Gene3D" id="2.40.50.100">
    <property type="match status" value="1"/>
</dbReference>
<accession>A0A0D1EEX3</accession>
<comment type="pathway">
    <text evidence="2 9">Lipid metabolism; fatty acid biosynthesis.</text>
</comment>
<comment type="caution">
    <text evidence="12">The sequence shown here is derived from an EMBL/GenBank/DDBJ whole genome shotgun (WGS) entry which is preliminary data.</text>
</comment>
<dbReference type="SUPFAM" id="SSF51230">
    <property type="entry name" value="Single hybrid motif"/>
    <property type="match status" value="1"/>
</dbReference>
<dbReference type="PROSITE" id="PS00188">
    <property type="entry name" value="BIOTIN"/>
    <property type="match status" value="1"/>
</dbReference>
<dbReference type="PRINTS" id="PR01071">
    <property type="entry name" value="ACOABIOTINCC"/>
</dbReference>
<keyword evidence="7 9" id="KW-0275">Fatty acid biosynthesis</keyword>
<evidence type="ECO:0000256" key="5">
    <source>
        <dbReference type="ARBA" id="ARBA00022832"/>
    </source>
</evidence>
<name>A0A0D1EEX3_9RHOB</name>
<dbReference type="GO" id="GO:0006633">
    <property type="term" value="P:fatty acid biosynthetic process"/>
    <property type="evidence" value="ECO:0007669"/>
    <property type="project" value="UniProtKB-UniPathway"/>
</dbReference>
<evidence type="ECO:0000256" key="8">
    <source>
        <dbReference type="ARBA" id="ARBA00023267"/>
    </source>
</evidence>
<dbReference type="PANTHER" id="PTHR45266">
    <property type="entry name" value="OXALOACETATE DECARBOXYLASE ALPHA CHAIN"/>
    <property type="match status" value="1"/>
</dbReference>
<dbReference type="RefSeq" id="WP_043920485.1">
    <property type="nucleotide sequence ID" value="NZ_FZPF01000010.1"/>
</dbReference>
<sequence length="163" mass="16653">MGKSHDSDVAFIEALAELLRKNDLTEIEVMREYGEDDGLNVRISRQTAVAPPAAALAAPVPVAAPAAPAPATPSAGAPATEDPAQDPGAVTSPMVGTAYLAPEPGAPNFVSVGDKVAEGQPLLIVEAMKTMNQIPAPRAGTVKRVLVEDGAPVEFGAPLVILE</sequence>
<dbReference type="GO" id="GO:0009317">
    <property type="term" value="C:acetyl-CoA carboxylase complex"/>
    <property type="evidence" value="ECO:0007669"/>
    <property type="project" value="InterPro"/>
</dbReference>
<dbReference type="InterPro" id="IPR011053">
    <property type="entry name" value="Single_hybrid_motif"/>
</dbReference>
<evidence type="ECO:0000256" key="7">
    <source>
        <dbReference type="ARBA" id="ARBA00023160"/>
    </source>
</evidence>
<dbReference type="AlphaFoldDB" id="A0A0D1EEX3"/>
<organism evidence="12 13">
    <name type="scientific">Jannaschia aquimarina</name>
    <dbReference type="NCBI Taxonomy" id="935700"/>
    <lineage>
        <taxon>Bacteria</taxon>
        <taxon>Pseudomonadati</taxon>
        <taxon>Pseudomonadota</taxon>
        <taxon>Alphaproteobacteria</taxon>
        <taxon>Rhodobacterales</taxon>
        <taxon>Roseobacteraceae</taxon>
        <taxon>Jannaschia</taxon>
    </lineage>
</organism>
<feature type="domain" description="Lipoyl-binding" evidence="11">
    <location>
        <begin position="87"/>
        <end position="163"/>
    </location>
</feature>
<evidence type="ECO:0000256" key="10">
    <source>
        <dbReference type="SAM" id="MobiDB-lite"/>
    </source>
</evidence>
<dbReference type="OrthoDB" id="9811735at2"/>
<keyword evidence="13" id="KW-1185">Reference proteome</keyword>
<evidence type="ECO:0000313" key="13">
    <source>
        <dbReference type="Proteomes" id="UP000032232"/>
    </source>
</evidence>
<dbReference type="STRING" id="935700.jaqu_37280"/>
<dbReference type="InterPro" id="IPR001882">
    <property type="entry name" value="Biotin_BS"/>
</dbReference>
<reference evidence="12 13" key="1">
    <citation type="submission" date="2015-02" db="EMBL/GenBank/DDBJ databases">
        <title>Genome Sequence of Jannaschia aquimarina DSM28248, a member of the Roseobacter clade.</title>
        <authorList>
            <person name="Voget S."/>
            <person name="Daniel R."/>
        </authorList>
    </citation>
    <scope>NUCLEOTIDE SEQUENCE [LARGE SCALE GENOMIC DNA]</scope>
    <source>
        <strain evidence="12 13">GSW-M26</strain>
    </source>
</reference>
<dbReference type="Proteomes" id="UP000032232">
    <property type="component" value="Unassembled WGS sequence"/>
</dbReference>
<evidence type="ECO:0000259" key="11">
    <source>
        <dbReference type="PROSITE" id="PS50968"/>
    </source>
</evidence>